<dbReference type="EMBL" id="JAJAQI010000007">
    <property type="protein sequence ID" value="MCB4821368.1"/>
    <property type="molecule type" value="Genomic_DNA"/>
</dbReference>
<sequence length="77" mass="8660">MSPAPGRCPACRADLDGGPVPADLRHLFEPPWRWSRALGIAEGGSTVAWECPDCGHRWDRRATLRGIRRVRRDETTH</sequence>
<evidence type="ECO:0000313" key="2">
    <source>
        <dbReference type="Proteomes" id="UP001139311"/>
    </source>
</evidence>
<reference evidence="1" key="1">
    <citation type="submission" date="2021-10" db="EMBL/GenBank/DDBJ databases">
        <title>Roseicella aerolatum sp. nov., isolated from aerosols of e-waste dismantling site.</title>
        <authorList>
            <person name="Qin T."/>
        </authorList>
    </citation>
    <scope>NUCLEOTIDE SEQUENCE</scope>
    <source>
        <strain evidence="1">GB24</strain>
    </source>
</reference>
<dbReference type="RefSeq" id="WP_226605992.1">
    <property type="nucleotide sequence ID" value="NZ_JAJAQI010000007.1"/>
</dbReference>
<comment type="caution">
    <text evidence="1">The sequence shown here is derived from an EMBL/GenBank/DDBJ whole genome shotgun (WGS) entry which is preliminary data.</text>
</comment>
<evidence type="ECO:0000313" key="1">
    <source>
        <dbReference type="EMBL" id="MCB4821368.1"/>
    </source>
</evidence>
<keyword evidence="2" id="KW-1185">Reference proteome</keyword>
<dbReference type="AlphaFoldDB" id="A0A9X1IDM8"/>
<protein>
    <submittedName>
        <fullName evidence="1">Uncharacterized protein</fullName>
    </submittedName>
</protein>
<accession>A0A9X1IDM8</accession>
<gene>
    <name evidence="1" type="ORF">LHA35_06445</name>
</gene>
<proteinExistence type="predicted"/>
<organism evidence="1 2">
    <name type="scientific">Roseicella aerolata</name>
    <dbReference type="NCBI Taxonomy" id="2883479"/>
    <lineage>
        <taxon>Bacteria</taxon>
        <taxon>Pseudomonadati</taxon>
        <taxon>Pseudomonadota</taxon>
        <taxon>Alphaproteobacteria</taxon>
        <taxon>Acetobacterales</taxon>
        <taxon>Roseomonadaceae</taxon>
        <taxon>Roseicella</taxon>
    </lineage>
</organism>
<name>A0A9X1IDM8_9PROT</name>
<dbReference type="Proteomes" id="UP001139311">
    <property type="component" value="Unassembled WGS sequence"/>
</dbReference>